<dbReference type="RefSeq" id="WP_200598577.1">
    <property type="nucleotide sequence ID" value="NZ_JAEPBG010000043.1"/>
</dbReference>
<dbReference type="AlphaFoldDB" id="A0A934T0I7"/>
<protein>
    <submittedName>
        <fullName evidence="1">Uncharacterized protein</fullName>
    </submittedName>
</protein>
<gene>
    <name evidence="1" type="ORF">JJB74_31835</name>
</gene>
<reference evidence="1" key="1">
    <citation type="submission" date="2021-01" db="EMBL/GenBank/DDBJ databases">
        <title>Genome sequence of strain Noviherbaspirillum sp. DKR-6.</title>
        <authorList>
            <person name="Chaudhary D.K."/>
        </authorList>
    </citation>
    <scope>NUCLEOTIDE SEQUENCE</scope>
    <source>
        <strain evidence="1">DKR-6</strain>
    </source>
</reference>
<keyword evidence="2" id="KW-1185">Reference proteome</keyword>
<evidence type="ECO:0000313" key="2">
    <source>
        <dbReference type="Proteomes" id="UP000622890"/>
    </source>
</evidence>
<name>A0A934T0I7_9BURK</name>
<proteinExistence type="predicted"/>
<sequence>MKPKKKIDAGQVEDLARKGLSRREIAASLGVSERKLYQDQKINAEIAEGIERGRARGVERVTAKLWEAIEDGNLKAIMFYLRCRAGWSENAAPEEGGGDINRIEISIVRAGERPQQG</sequence>
<dbReference type="Proteomes" id="UP000622890">
    <property type="component" value="Unassembled WGS sequence"/>
</dbReference>
<evidence type="ECO:0000313" key="1">
    <source>
        <dbReference type="EMBL" id="MBK4739207.1"/>
    </source>
</evidence>
<organism evidence="1 2">
    <name type="scientific">Noviherbaspirillum pedocola</name>
    <dbReference type="NCBI Taxonomy" id="2801341"/>
    <lineage>
        <taxon>Bacteria</taxon>
        <taxon>Pseudomonadati</taxon>
        <taxon>Pseudomonadota</taxon>
        <taxon>Betaproteobacteria</taxon>
        <taxon>Burkholderiales</taxon>
        <taxon>Oxalobacteraceae</taxon>
        <taxon>Noviherbaspirillum</taxon>
    </lineage>
</organism>
<comment type="caution">
    <text evidence="1">The sequence shown here is derived from an EMBL/GenBank/DDBJ whole genome shotgun (WGS) entry which is preliminary data.</text>
</comment>
<dbReference type="EMBL" id="JAEPBG010000043">
    <property type="protein sequence ID" value="MBK4739207.1"/>
    <property type="molecule type" value="Genomic_DNA"/>
</dbReference>
<accession>A0A934T0I7</accession>